<reference evidence="2 3" key="1">
    <citation type="submission" date="2016-03" db="EMBL/GenBank/DDBJ databases">
        <authorList>
            <person name="Ploux O."/>
        </authorList>
    </citation>
    <scope>NUCLEOTIDE SEQUENCE [LARGE SCALE GENOMIC DNA]</scope>
    <source>
        <strain evidence="2 3">UAMH 11012</strain>
    </source>
</reference>
<feature type="domain" description="Phosphatidylinositol-specific phospholipase C X" evidence="1">
    <location>
        <begin position="43"/>
        <end position="134"/>
    </location>
</feature>
<name>A0A1L7XQS0_9HELO</name>
<dbReference type="CDD" id="cd08557">
    <property type="entry name" value="PI-PLCc_bacteria_like"/>
    <property type="match status" value="1"/>
</dbReference>
<accession>A0A1L7XQS0</accession>
<evidence type="ECO:0000313" key="2">
    <source>
        <dbReference type="EMBL" id="CZR67298.1"/>
    </source>
</evidence>
<dbReference type="PANTHER" id="PTHR13593:SF113">
    <property type="entry name" value="SI:DKEY-266F7.9"/>
    <property type="match status" value="1"/>
</dbReference>
<dbReference type="Gene3D" id="3.20.20.190">
    <property type="entry name" value="Phosphatidylinositol (PI) phosphodiesterase"/>
    <property type="match status" value="1"/>
</dbReference>
<dbReference type="SUPFAM" id="SSF51695">
    <property type="entry name" value="PLC-like phosphodiesterases"/>
    <property type="match status" value="1"/>
</dbReference>
<gene>
    <name evidence="2" type="ORF">PAC_17197</name>
</gene>
<dbReference type="GO" id="GO:0006629">
    <property type="term" value="P:lipid metabolic process"/>
    <property type="evidence" value="ECO:0007669"/>
    <property type="project" value="InterPro"/>
</dbReference>
<dbReference type="GO" id="GO:0008081">
    <property type="term" value="F:phosphoric diester hydrolase activity"/>
    <property type="evidence" value="ECO:0007669"/>
    <property type="project" value="InterPro"/>
</dbReference>
<dbReference type="PROSITE" id="PS50007">
    <property type="entry name" value="PIPLC_X_DOMAIN"/>
    <property type="match status" value="1"/>
</dbReference>
<dbReference type="InterPro" id="IPR017946">
    <property type="entry name" value="PLC-like_Pdiesterase_TIM-brl"/>
</dbReference>
<dbReference type="OrthoDB" id="3548721at2759"/>
<dbReference type="Pfam" id="PF00388">
    <property type="entry name" value="PI-PLC-X"/>
    <property type="match status" value="1"/>
</dbReference>
<dbReference type="AlphaFoldDB" id="A0A1L7XQS0"/>
<dbReference type="InterPro" id="IPR000909">
    <property type="entry name" value="PLipase_C_PInositol-sp_X_dom"/>
</dbReference>
<proteinExistence type="predicted"/>
<sequence length="547" mass="61328">MGLDPENWMSHLQGDIRVIDSYIPGSHDASAYLIGNRDADLRNEAVGAITQCGSYTAQLNAGSRYFDMRCVPHGDDGTIYMKHADYLFQTLEDVLKQIYKFHLSHPEEFFFLDFDFDGDLALSNKIADIVESVLTVPKLAYGHVETTRGGYNTALTWQMLRDKKAPFICLWSLGGSGRYWQAKNSAIYIDLYDSFDQKTPEQIIQSLDSMLAAWVKEYDPTVHYGPDGKPLDNNTGKLVASQLVNTPKWSPITNPGNRDLVALDTFRNWLFTKTPGSNLGIVKLDFINVGYKRELIEHIIMMNKFTTPPNLPPLTEPIYYQDKIRLRTQDNRYVCQTWEGEFVSDMKRQCRLTLVNTPTEACNFILRDYDFSPVKPLPYSGNLAADTQDARGNFRMIPVGMQPTGSQALPENTTISANLDLGGLLYWGVSWAGANNQETFAFFDPNNMSNDGRLYNGSRVLVRAMLNASDNNFAKAFDAFAEGTVRLLPFAGDGLADALRKDPSHQIFWTIGRDPDREEVPRLFAASPGTLLADAFVIELVPGAGPR</sequence>
<dbReference type="InterPro" id="IPR051057">
    <property type="entry name" value="PI-PLC_domain"/>
</dbReference>
<dbReference type="EMBL" id="FJOG01000043">
    <property type="protein sequence ID" value="CZR67298.1"/>
    <property type="molecule type" value="Genomic_DNA"/>
</dbReference>
<protein>
    <recommendedName>
        <fullName evidence="1">Phosphatidylinositol-specific phospholipase C X domain-containing protein</fullName>
    </recommendedName>
</protein>
<evidence type="ECO:0000313" key="3">
    <source>
        <dbReference type="Proteomes" id="UP000184330"/>
    </source>
</evidence>
<dbReference type="Proteomes" id="UP000184330">
    <property type="component" value="Unassembled WGS sequence"/>
</dbReference>
<keyword evidence="3" id="KW-1185">Reference proteome</keyword>
<organism evidence="2 3">
    <name type="scientific">Phialocephala subalpina</name>
    <dbReference type="NCBI Taxonomy" id="576137"/>
    <lineage>
        <taxon>Eukaryota</taxon>
        <taxon>Fungi</taxon>
        <taxon>Dikarya</taxon>
        <taxon>Ascomycota</taxon>
        <taxon>Pezizomycotina</taxon>
        <taxon>Leotiomycetes</taxon>
        <taxon>Helotiales</taxon>
        <taxon>Mollisiaceae</taxon>
        <taxon>Phialocephala</taxon>
        <taxon>Phialocephala fortinii species complex</taxon>
    </lineage>
</organism>
<evidence type="ECO:0000259" key="1">
    <source>
        <dbReference type="Pfam" id="PF00388"/>
    </source>
</evidence>
<dbReference type="PANTHER" id="PTHR13593">
    <property type="match status" value="1"/>
</dbReference>